<dbReference type="RefSeq" id="WP_148953207.1">
    <property type="nucleotide sequence ID" value="NZ_VTEG01000002.1"/>
</dbReference>
<dbReference type="Gene3D" id="2.60.40.1080">
    <property type="match status" value="1"/>
</dbReference>
<feature type="signal peptide" evidence="1">
    <location>
        <begin position="1"/>
        <end position="26"/>
    </location>
</feature>
<evidence type="ECO:0000313" key="3">
    <source>
        <dbReference type="EMBL" id="TYS00930.1"/>
    </source>
</evidence>
<dbReference type="Proteomes" id="UP000325182">
    <property type="component" value="Unassembled WGS sequence"/>
</dbReference>
<accession>A0A5D4MGB4</accession>
<feature type="chain" id="PRO_5039304577" evidence="1">
    <location>
        <begin position="27"/>
        <end position="930"/>
    </location>
</feature>
<feature type="domain" description="VWFA" evidence="2">
    <location>
        <begin position="74"/>
        <end position="324"/>
    </location>
</feature>
<name>A0A5D4MGB4_9BACI</name>
<gene>
    <name evidence="3" type="ORF">FZC84_05415</name>
</gene>
<reference evidence="3 4" key="1">
    <citation type="submission" date="2019-08" db="EMBL/GenBank/DDBJ databases">
        <title>Bacillus genomes from the desert of Cuatro Cienegas, Coahuila.</title>
        <authorList>
            <person name="Olmedo-Alvarez G."/>
        </authorList>
    </citation>
    <scope>NUCLEOTIDE SEQUENCE [LARGE SCALE GENOMIC DNA]</scope>
    <source>
        <strain evidence="3 4">CH128b_4D</strain>
    </source>
</reference>
<evidence type="ECO:0000256" key="1">
    <source>
        <dbReference type="SAM" id="SignalP"/>
    </source>
</evidence>
<dbReference type="AlphaFoldDB" id="A0A5D4MGB4"/>
<dbReference type="Pfam" id="PF13519">
    <property type="entry name" value="VWA_2"/>
    <property type="match status" value="1"/>
</dbReference>
<dbReference type="EMBL" id="VTEG01000002">
    <property type="protein sequence ID" value="TYS00930.1"/>
    <property type="molecule type" value="Genomic_DNA"/>
</dbReference>
<keyword evidence="1" id="KW-0732">Signal</keyword>
<evidence type="ECO:0000259" key="2">
    <source>
        <dbReference type="PROSITE" id="PS50234"/>
    </source>
</evidence>
<dbReference type="Gene3D" id="3.40.50.410">
    <property type="entry name" value="von Willebrand factor, type A domain"/>
    <property type="match status" value="1"/>
</dbReference>
<comment type="caution">
    <text evidence="3">The sequence shown here is derived from an EMBL/GenBank/DDBJ whole genome shotgun (WGS) entry which is preliminary data.</text>
</comment>
<dbReference type="PROSITE" id="PS50234">
    <property type="entry name" value="VWFA"/>
    <property type="match status" value="1"/>
</dbReference>
<organism evidence="3 4">
    <name type="scientific">Rossellomorea vietnamensis</name>
    <dbReference type="NCBI Taxonomy" id="218284"/>
    <lineage>
        <taxon>Bacteria</taxon>
        <taxon>Bacillati</taxon>
        <taxon>Bacillota</taxon>
        <taxon>Bacilli</taxon>
        <taxon>Bacillales</taxon>
        <taxon>Bacillaceae</taxon>
        <taxon>Rossellomorea</taxon>
    </lineage>
</organism>
<dbReference type="SUPFAM" id="SSF53300">
    <property type="entry name" value="vWA-like"/>
    <property type="match status" value="1"/>
</dbReference>
<evidence type="ECO:0000313" key="4">
    <source>
        <dbReference type="Proteomes" id="UP000325182"/>
    </source>
</evidence>
<dbReference type="CDD" id="cd00198">
    <property type="entry name" value="vWFA"/>
    <property type="match status" value="1"/>
</dbReference>
<dbReference type="SMART" id="SM00327">
    <property type="entry name" value="VWA"/>
    <property type="match status" value="1"/>
</dbReference>
<protein>
    <submittedName>
        <fullName evidence="3">VWA domain-containing protein</fullName>
    </submittedName>
</protein>
<dbReference type="InterPro" id="IPR002035">
    <property type="entry name" value="VWF_A"/>
</dbReference>
<proteinExistence type="predicted"/>
<dbReference type="InterPro" id="IPR036465">
    <property type="entry name" value="vWFA_dom_sf"/>
</dbReference>
<sequence length="930" mass="102437">MKKRFSAAVIFTIIFSFMIHTSLADASGQPSIEFSVQPSASEYVKPQNGDAQGRLDIELTPRGQATNEERKPIDVVFVHDTSGSMKDTYGGVKKATSAESALKESLKFFEQNKQSDDKYYFVPFDSDVSYKSLGNRRVEPAEGISNIKSIAENLDYSKCFFFCLSEYDFSEGGTNYTQSLDYALSKFSGMRDSKRYIIFLTDGEPTSLKYQNKDYTLYSDGTTAMIGNRYEDYNRVQNIIQDHAVLSAEKLGRNDVTMFSVAFAQPGEVNYQLLETMSNKTGGRAIQANPNSLANVFTDISKEFNSPSVDGEIQIDLSKFNGKVKLAPNSDAYIKNNVVHMKYNFTYPIGGAPTPGNMQLSLPLQFTERGQYVFDNIKLIHKDFDGNTMPAVTHKNVTINIVDEAAPIFESVVKINGNQHHAPENLVKMGMQNNGHNELSIEYDLTPSGVLQSNRTGTMRNIRIVQPMPEGISLKSQQLQTSINGSLTGASVQAKTLNGQKVIEIRLGREINYTGGQFNPAKLNLKAILQADFAMSLVKMPRATIHYEDTNFSSQSHTLTSHSGYISLQVILEGMADDTTYIGDHTGKLTKKKDSTNEVQAEATPKSLPVKGLELISGNTIRVHFSDDSFKDVYLKADFDIFETNTGKKLANNEETTGPASFKVSKKVGGEDVKYFYKTTSGQGDNGWKEFQPDEPVPLPADSIGNVEIQVKTEGGFTLNQQPVTKKIVIVKKVSEINVSPNPIEVNAGESISFQIEVLPLDASDKSVTISLQEDNGKVASYSGDGQGNHRILGVEPGEDSLVIEANDGSGVRVIVPVTVIDPYVALEEVRFKQTKINLPLNDKDIPIEAFLIFNPSNATNKELAETVSSAPAIEAVEKDGKWYIRTEELGFTTVTVTADEDNSITDSAVFEVVTPEEGGDDNPYIDGRW</sequence>